<feature type="compositionally biased region" description="Basic residues" evidence="9">
    <location>
        <begin position="813"/>
        <end position="829"/>
    </location>
</feature>
<keyword evidence="5" id="KW-0540">Nuclease</keyword>
<dbReference type="AlphaFoldDB" id="A0A3B1AE71"/>
<protein>
    <recommendedName>
        <fullName evidence="3">exoribonuclease II</fullName>
        <ecNumber evidence="3">3.1.13.1</ecNumber>
    </recommendedName>
</protein>
<keyword evidence="7" id="KW-0269">Exonuclease</keyword>
<dbReference type="Gene3D" id="2.40.50.140">
    <property type="entry name" value="Nucleic acid-binding proteins"/>
    <property type="match status" value="3"/>
</dbReference>
<dbReference type="Pfam" id="PF08206">
    <property type="entry name" value="OB_RNB"/>
    <property type="match status" value="1"/>
</dbReference>
<reference evidence="11" key="1">
    <citation type="submission" date="2018-06" db="EMBL/GenBank/DDBJ databases">
        <authorList>
            <person name="Zhirakovskaya E."/>
        </authorList>
    </citation>
    <scope>NUCLEOTIDE SEQUENCE</scope>
</reference>
<dbReference type="GO" id="GO:0005829">
    <property type="term" value="C:cytosol"/>
    <property type="evidence" value="ECO:0007669"/>
    <property type="project" value="TreeGrafter"/>
</dbReference>
<comment type="subcellular location">
    <subcellularLocation>
        <location evidence="2">Cytoplasm</location>
    </subcellularLocation>
</comment>
<dbReference type="EC" id="3.1.13.1" evidence="3"/>
<feature type="compositionally biased region" description="Basic residues" evidence="9">
    <location>
        <begin position="759"/>
        <end position="771"/>
    </location>
</feature>
<evidence type="ECO:0000256" key="3">
    <source>
        <dbReference type="ARBA" id="ARBA00012163"/>
    </source>
</evidence>
<dbReference type="SMART" id="SM00316">
    <property type="entry name" value="S1"/>
    <property type="match status" value="1"/>
</dbReference>
<dbReference type="Pfam" id="PF08461">
    <property type="entry name" value="WHD_RNase_R"/>
    <property type="match status" value="1"/>
</dbReference>
<feature type="compositionally biased region" description="Basic and acidic residues" evidence="9">
    <location>
        <begin position="8"/>
        <end position="22"/>
    </location>
</feature>
<dbReference type="SMART" id="SM00357">
    <property type="entry name" value="CSP"/>
    <property type="match status" value="2"/>
</dbReference>
<name>A0A3B1AE71_9ZZZZ</name>
<evidence type="ECO:0000256" key="5">
    <source>
        <dbReference type="ARBA" id="ARBA00022722"/>
    </source>
</evidence>
<dbReference type="HAMAP" id="MF_01895">
    <property type="entry name" value="RNase_R"/>
    <property type="match status" value="1"/>
</dbReference>
<dbReference type="InterPro" id="IPR011805">
    <property type="entry name" value="RNase_R"/>
</dbReference>
<dbReference type="PANTHER" id="PTHR23355">
    <property type="entry name" value="RIBONUCLEASE"/>
    <property type="match status" value="1"/>
</dbReference>
<sequence length="829" mass="93538">MSKKRSKPARDPHAEREARKYDNPIASRELILETLAAAGEPMTWEQVAEALDLLEEDQTIALTRRLRAMERDGQVVRNRRHAYGPLDKMDLVRGRIQAHPDGFGFLVPDDGSDDLFMSAREMRALMHRDRVVAHVSGIDRRGRREGAVVEVLERNTHQVVGRFQLDNGLAFVIPDNKRIVHDIAVSPENMGAAEHGQIVLVELVQQPSRRRQPMGRVIETLGDHMAPGMEIDIALRSHELPHDWPEAVDDEITSLKSEVPESAKQGREDIRDLPLVTIDGADARDFDDAVFCEPQGKDWRLLVAIADVSHYVAVDSALDKEAIERGNSVYFPGRVIPMLPEVLSNGLCSINPKVDRLCMVCEMIVGSGGKVKSHRFFEGLMRSHARLTYDQVAAMLDGDKALCEEYAAQLPHLQNLHKLYRAFDRRRKRRGAIEFETTETTIVFGEGKKIDCIVPLVRNDAHKMIEECMIAANVEAAKFLAANDMPTLYRIHEPPKEEKLTDLRAFLSELGLNLPGGDTPEAQNYSKLLAEVRERPDAHLIQTVMLRSLKQAVYSPENKGHFGLSLEEYAHFTSPIRRYPDLLVHRAIRHVLRASGGKKKSGMARVTRALKKLVGSGPAKTFHYSTADMQKLGENCSMTERRADEATRDVTDWLKCEYMMDKVGEDFDGIVTSVLGFGLFVELADIYVEGLVHITSLRNDYYHFDAAKHTLTGEHSRKSYQLGGRVRVKVVRVDLDDKKIDFEMLDDEGESLPSERPARAGKKKGVKRSRKKPAEKTENKTVKKKVAKKKASKKKVVKKKAAAKNQPDDKQGTVKKKRRRRRKPKPSSE</sequence>
<feature type="compositionally biased region" description="Basic and acidic residues" evidence="9">
    <location>
        <begin position="772"/>
        <end position="781"/>
    </location>
</feature>
<evidence type="ECO:0000259" key="10">
    <source>
        <dbReference type="PROSITE" id="PS50126"/>
    </source>
</evidence>
<dbReference type="NCBIfam" id="TIGR00358">
    <property type="entry name" value="3_prime_RNase"/>
    <property type="match status" value="1"/>
</dbReference>
<evidence type="ECO:0000256" key="6">
    <source>
        <dbReference type="ARBA" id="ARBA00022801"/>
    </source>
</evidence>
<dbReference type="InterPro" id="IPR022966">
    <property type="entry name" value="RNase_II/R_CS"/>
</dbReference>
<proteinExistence type="inferred from homology"/>
<dbReference type="InterPro" id="IPR013223">
    <property type="entry name" value="RNase_B_OB_dom"/>
</dbReference>
<feature type="compositionally biased region" description="Basic residues" evidence="9">
    <location>
        <begin position="782"/>
        <end position="802"/>
    </location>
</feature>
<dbReference type="EMBL" id="UOFV01000288">
    <property type="protein sequence ID" value="VAX02102.1"/>
    <property type="molecule type" value="Genomic_DNA"/>
</dbReference>
<dbReference type="InterPro" id="IPR003029">
    <property type="entry name" value="S1_domain"/>
</dbReference>
<dbReference type="PROSITE" id="PS50126">
    <property type="entry name" value="S1"/>
    <property type="match status" value="1"/>
</dbReference>
<dbReference type="GO" id="GO:0008859">
    <property type="term" value="F:exoribonuclease II activity"/>
    <property type="evidence" value="ECO:0007669"/>
    <property type="project" value="UniProtKB-EC"/>
</dbReference>
<dbReference type="InterPro" id="IPR012340">
    <property type="entry name" value="NA-bd_OB-fold"/>
</dbReference>
<dbReference type="PROSITE" id="PS01175">
    <property type="entry name" value="RIBONUCLEASE_II"/>
    <property type="match status" value="1"/>
</dbReference>
<evidence type="ECO:0000256" key="7">
    <source>
        <dbReference type="ARBA" id="ARBA00022839"/>
    </source>
</evidence>
<dbReference type="InterPro" id="IPR001900">
    <property type="entry name" value="RNase_II/R"/>
</dbReference>
<evidence type="ECO:0000256" key="9">
    <source>
        <dbReference type="SAM" id="MobiDB-lite"/>
    </source>
</evidence>
<gene>
    <name evidence="11" type="ORF">MNBD_GAMMA19-2209</name>
</gene>
<dbReference type="NCBIfam" id="NF008648">
    <property type="entry name" value="PRK11642.1"/>
    <property type="match status" value="1"/>
</dbReference>
<keyword evidence="6" id="KW-0378">Hydrolase</keyword>
<dbReference type="GO" id="GO:0003723">
    <property type="term" value="F:RNA binding"/>
    <property type="evidence" value="ECO:0007669"/>
    <property type="project" value="UniProtKB-KW"/>
</dbReference>
<accession>A0A3B1AE71</accession>
<dbReference type="CDD" id="cd04471">
    <property type="entry name" value="S1_RNase_R"/>
    <property type="match status" value="1"/>
</dbReference>
<dbReference type="PANTHER" id="PTHR23355:SF9">
    <property type="entry name" value="DIS3-LIKE EXONUCLEASE 2"/>
    <property type="match status" value="1"/>
</dbReference>
<dbReference type="Pfam" id="PF17876">
    <property type="entry name" value="CSD2"/>
    <property type="match status" value="1"/>
</dbReference>
<dbReference type="InterPro" id="IPR013668">
    <property type="entry name" value="RNase_R_HTH_12"/>
</dbReference>
<feature type="region of interest" description="Disordered" evidence="9">
    <location>
        <begin position="749"/>
        <end position="829"/>
    </location>
</feature>
<dbReference type="InterPro" id="IPR011129">
    <property type="entry name" value="CSD"/>
</dbReference>
<feature type="domain" description="S1 motif" evidence="10">
    <location>
        <begin position="664"/>
        <end position="745"/>
    </location>
</feature>
<dbReference type="SUPFAM" id="SSF50249">
    <property type="entry name" value="Nucleic acid-binding proteins"/>
    <property type="match status" value="4"/>
</dbReference>
<dbReference type="NCBIfam" id="TIGR02063">
    <property type="entry name" value="RNase_R"/>
    <property type="match status" value="1"/>
</dbReference>
<evidence type="ECO:0000256" key="1">
    <source>
        <dbReference type="ARBA" id="ARBA00001849"/>
    </source>
</evidence>
<dbReference type="SMART" id="SM00955">
    <property type="entry name" value="RNB"/>
    <property type="match status" value="1"/>
</dbReference>
<evidence type="ECO:0000256" key="2">
    <source>
        <dbReference type="ARBA" id="ARBA00004496"/>
    </source>
</evidence>
<organism evidence="11">
    <name type="scientific">hydrothermal vent metagenome</name>
    <dbReference type="NCBI Taxonomy" id="652676"/>
    <lineage>
        <taxon>unclassified sequences</taxon>
        <taxon>metagenomes</taxon>
        <taxon>ecological metagenomes</taxon>
    </lineage>
</organism>
<dbReference type="InterPro" id="IPR004476">
    <property type="entry name" value="RNase_II/RNase_R"/>
</dbReference>
<evidence type="ECO:0000256" key="8">
    <source>
        <dbReference type="ARBA" id="ARBA00022884"/>
    </source>
</evidence>
<evidence type="ECO:0000313" key="11">
    <source>
        <dbReference type="EMBL" id="VAX02102.1"/>
    </source>
</evidence>
<evidence type="ECO:0000256" key="4">
    <source>
        <dbReference type="ARBA" id="ARBA00022490"/>
    </source>
</evidence>
<dbReference type="Pfam" id="PF00773">
    <property type="entry name" value="RNB"/>
    <property type="match status" value="1"/>
</dbReference>
<comment type="catalytic activity">
    <reaction evidence="1">
        <text>Exonucleolytic cleavage in the 3'- to 5'-direction to yield nucleoside 5'-phosphates.</text>
        <dbReference type="EC" id="3.1.13.1"/>
    </reaction>
</comment>
<keyword evidence="4" id="KW-0963">Cytoplasm</keyword>
<feature type="region of interest" description="Disordered" evidence="9">
    <location>
        <begin position="1"/>
        <end position="22"/>
    </location>
</feature>
<dbReference type="FunFam" id="2.40.50.140:FF:000213">
    <property type="entry name" value="Ribonuclease R"/>
    <property type="match status" value="1"/>
</dbReference>
<dbReference type="InterPro" id="IPR050180">
    <property type="entry name" value="RNR_Ribonuclease"/>
</dbReference>
<dbReference type="GO" id="GO:0006402">
    <property type="term" value="P:mRNA catabolic process"/>
    <property type="evidence" value="ECO:0007669"/>
    <property type="project" value="TreeGrafter"/>
</dbReference>
<dbReference type="InterPro" id="IPR040476">
    <property type="entry name" value="CSD2"/>
</dbReference>
<keyword evidence="8" id="KW-0694">RNA-binding</keyword>
<dbReference type="Pfam" id="PF00575">
    <property type="entry name" value="S1"/>
    <property type="match status" value="1"/>
</dbReference>